<evidence type="ECO:0000256" key="7">
    <source>
        <dbReference type="ARBA" id="ARBA00023163"/>
    </source>
</evidence>
<dbReference type="InterPro" id="IPR035965">
    <property type="entry name" value="PAS-like_dom_sf"/>
</dbReference>
<dbReference type="InterPro" id="IPR013767">
    <property type="entry name" value="PAS_fold"/>
</dbReference>
<feature type="region of interest" description="Disordered" evidence="10">
    <location>
        <begin position="1"/>
        <end position="24"/>
    </location>
</feature>
<dbReference type="GO" id="GO:0005634">
    <property type="term" value="C:nucleus"/>
    <property type="evidence" value="ECO:0007669"/>
    <property type="project" value="UniProtKB-SubCell"/>
</dbReference>
<reference evidence="13" key="1">
    <citation type="journal article" date="2023" name="Geobiology">
        <title>Divergence time estimates for the hypoxia-inducible factor-1 alpha (HIF1a) reveal an ancient emergence of animals in low-oxygen environments.</title>
        <authorList>
            <person name="Belato F.A."/>
            <person name="Mello B."/>
            <person name="Coates C.J."/>
            <person name="Halanych K.M."/>
            <person name="Brown F.D."/>
            <person name="Morandini A.C."/>
            <person name="Leme J.M."/>
            <person name="Trindade R.I.F."/>
            <person name="Costa-Paiva E.M."/>
        </authorList>
    </citation>
    <scope>NUCLEOTIDE SEQUENCE</scope>
    <source>
        <strain evidence="13">Hemi1</strain>
    </source>
</reference>
<dbReference type="PROSITE" id="PS50112">
    <property type="entry name" value="PAS"/>
    <property type="match status" value="2"/>
</dbReference>
<feature type="domain" description="BHLH" evidence="12">
    <location>
        <begin position="14"/>
        <end position="67"/>
    </location>
</feature>
<dbReference type="SMART" id="SM00091">
    <property type="entry name" value="PAS"/>
    <property type="match status" value="2"/>
</dbReference>
<protein>
    <submittedName>
        <fullName evidence="13">Hypoxia-inducible factor 1</fullName>
    </submittedName>
</protein>
<dbReference type="GO" id="GO:0046983">
    <property type="term" value="F:protein dimerization activity"/>
    <property type="evidence" value="ECO:0007669"/>
    <property type="project" value="InterPro"/>
</dbReference>
<evidence type="ECO:0000256" key="9">
    <source>
        <dbReference type="ARBA" id="ARBA00023278"/>
    </source>
</evidence>
<dbReference type="Pfam" id="PF23171">
    <property type="entry name" value="bHLH_HIF1A"/>
    <property type="match status" value="1"/>
</dbReference>
<evidence type="ECO:0000256" key="3">
    <source>
        <dbReference type="ARBA" id="ARBA00022843"/>
    </source>
</evidence>
<feature type="compositionally biased region" description="Polar residues" evidence="10">
    <location>
        <begin position="499"/>
        <end position="518"/>
    </location>
</feature>
<evidence type="ECO:0000256" key="2">
    <source>
        <dbReference type="ARBA" id="ARBA00022737"/>
    </source>
</evidence>
<dbReference type="InterPro" id="IPR036638">
    <property type="entry name" value="HLH_DNA-bd_sf"/>
</dbReference>
<evidence type="ECO:0000313" key="13">
    <source>
        <dbReference type="EMBL" id="WNN25253.1"/>
    </source>
</evidence>
<feature type="domain" description="PAS" evidence="11">
    <location>
        <begin position="97"/>
        <end position="152"/>
    </location>
</feature>
<dbReference type="PANTHER" id="PTHR23043:SF17">
    <property type="entry name" value="PROTEIN SIMILAR"/>
    <property type="match status" value="1"/>
</dbReference>
<dbReference type="CDD" id="cd00130">
    <property type="entry name" value="PAS"/>
    <property type="match status" value="2"/>
</dbReference>
<dbReference type="GO" id="GO:0000977">
    <property type="term" value="F:RNA polymerase II transcription regulatory region sequence-specific DNA binding"/>
    <property type="evidence" value="ECO:0007669"/>
    <property type="project" value="TreeGrafter"/>
</dbReference>
<sequence length="772" mass="85285">MATIYKEKRRNSDKRREKSRDAARCRRGKETEVFQDLIDILPLSTNVVDCLDKTSVMRLVFSYMQIRTLMGAQDVYPEFSGDHDYDKLYPKALDGVLMLLSSEGDIIYISENVAKHIGIPCIEMMGHSLFDFIHPCDQEELKDALHSKATAKSNGSQIQFFLRLKSTLTRRGRSVNLKSASHKVMKCSGHLLDPSKWVDTKAAIPATLGSVFALIASPIPHPSNVDVPLDGHTFLTRHNMDMTFTYCDDRIEELTGYSPGDLEGKSAFDYHHALDSAQIEKDYKTLFSKGQTMTGVYRFLAKNGGYIWLCTQSTVISNNRTQKPQCVVSVNYVLSGVEEPNAILANVQNIHSLTDKCFVSNCPDKMPRDKDKPVFTSAEDLTYLAPTAGDAYILLPEASAEVDGEFFDDFYDDMFTIGTNPYDDGNAPIGVTNNLLFSPTSEVVKSPVSIEMLDKMADRDTGIFVDDNKMSDDDAMDWEMRAPYAPLDVDDFLLELSDQSSTIETSPQPSIAQTSGDSWRTPPPVMAVPNPLQIDVNTCTSISPPQVSRLATSVFSPGVSTATTGKRCAPPWPLAQRSITRPAPNVGVCRPVVAPIAKPSPPPDVPARKTSFLQQTLLATPPRPSTTKPLPVYGQHREPPVGQKHCLPEDRAYVPPEKKMRTIGYVQGWPKDTVNAMPRLAQMLGHGPAATNQNAGIKERPSVLMSLLSSGQDFNSGYSVKDQVPRLTTKKQSQRLLPLITQNDIEANAPSSYNGLLRGNDLLRALEVYPPS</sequence>
<dbReference type="NCBIfam" id="TIGR00229">
    <property type="entry name" value="sensory_box"/>
    <property type="match status" value="1"/>
</dbReference>
<dbReference type="AlphaFoldDB" id="A0AA96HCI7"/>
<feature type="compositionally biased region" description="Basic and acidic residues" evidence="10">
    <location>
        <begin position="14"/>
        <end position="24"/>
    </location>
</feature>
<keyword evidence="6" id="KW-0010">Activator</keyword>
<evidence type="ECO:0000256" key="1">
    <source>
        <dbReference type="ARBA" id="ARBA00004123"/>
    </source>
</evidence>
<dbReference type="InterPro" id="IPR000014">
    <property type="entry name" value="PAS"/>
</dbReference>
<keyword evidence="8" id="KW-0539">Nucleus</keyword>
<evidence type="ECO:0000259" key="12">
    <source>
        <dbReference type="PROSITE" id="PS50888"/>
    </source>
</evidence>
<accession>A0AA96HCI7</accession>
<keyword evidence="3" id="KW-0832">Ubl conjugation</keyword>
<dbReference type="GO" id="GO:0071456">
    <property type="term" value="P:cellular response to hypoxia"/>
    <property type="evidence" value="ECO:0007669"/>
    <property type="project" value="TreeGrafter"/>
</dbReference>
<keyword evidence="9" id="KW-0379">Hydroxylation</keyword>
<dbReference type="SMART" id="SM00086">
    <property type="entry name" value="PAC"/>
    <property type="match status" value="1"/>
</dbReference>
<evidence type="ECO:0000256" key="5">
    <source>
        <dbReference type="ARBA" id="ARBA00023125"/>
    </source>
</evidence>
<evidence type="ECO:0000256" key="8">
    <source>
        <dbReference type="ARBA" id="ARBA00023242"/>
    </source>
</evidence>
<dbReference type="FunFam" id="3.30.450.20:FF:000015">
    <property type="entry name" value="Hypoxia-inducible factor 1-alpha isoform 1"/>
    <property type="match status" value="1"/>
</dbReference>
<feature type="domain" description="PAS" evidence="11">
    <location>
        <begin position="239"/>
        <end position="290"/>
    </location>
</feature>
<dbReference type="PROSITE" id="PS50888">
    <property type="entry name" value="BHLH"/>
    <property type="match status" value="1"/>
</dbReference>
<evidence type="ECO:0000259" key="11">
    <source>
        <dbReference type="PROSITE" id="PS50112"/>
    </source>
</evidence>
<dbReference type="InterPro" id="IPR013655">
    <property type="entry name" value="PAS_fold_3"/>
</dbReference>
<dbReference type="SUPFAM" id="SSF55785">
    <property type="entry name" value="PYP-like sensor domain (PAS domain)"/>
    <property type="match status" value="2"/>
</dbReference>
<dbReference type="PANTHER" id="PTHR23043">
    <property type="entry name" value="HYPOXIA-INDUCIBLE FACTOR 1 ALPHA"/>
    <property type="match status" value="1"/>
</dbReference>
<proteinExistence type="evidence at transcript level"/>
<evidence type="ECO:0000256" key="4">
    <source>
        <dbReference type="ARBA" id="ARBA00023015"/>
    </source>
</evidence>
<dbReference type="GO" id="GO:0000981">
    <property type="term" value="F:DNA-binding transcription factor activity, RNA polymerase II-specific"/>
    <property type="evidence" value="ECO:0007669"/>
    <property type="project" value="TreeGrafter"/>
</dbReference>
<keyword evidence="7" id="KW-0804">Transcription</keyword>
<dbReference type="Gene3D" id="3.30.450.20">
    <property type="entry name" value="PAS domain"/>
    <property type="match status" value="2"/>
</dbReference>
<feature type="region of interest" description="Disordered" evidence="10">
    <location>
        <begin position="499"/>
        <end position="523"/>
    </location>
</feature>
<dbReference type="EMBL" id="OQ354988">
    <property type="protein sequence ID" value="WNN25253.1"/>
    <property type="molecule type" value="mRNA"/>
</dbReference>
<keyword evidence="2" id="KW-0677">Repeat</keyword>
<keyword evidence="4" id="KW-0805">Transcription regulation</keyword>
<comment type="subcellular location">
    <subcellularLocation>
        <location evidence="1">Nucleus</location>
    </subcellularLocation>
</comment>
<dbReference type="InterPro" id="IPR001610">
    <property type="entry name" value="PAC"/>
</dbReference>
<keyword evidence="5" id="KW-0238">DNA-binding</keyword>
<dbReference type="InterPro" id="IPR011598">
    <property type="entry name" value="bHLH_dom"/>
</dbReference>
<organism evidence="13">
    <name type="scientific">Hemithiris psittacea</name>
    <dbReference type="NCBI Taxonomy" id="763142"/>
    <lineage>
        <taxon>Eukaryota</taxon>
        <taxon>Metazoa</taxon>
        <taxon>Spiralia</taxon>
        <taxon>Lophotrochozoa</taxon>
        <taxon>Brachiopoda</taxon>
        <taxon>Rhynchonelliformea</taxon>
        <taxon>Rhynchonellata</taxon>
        <taxon>Rhynchonellida</taxon>
        <taxon>Hemithiridoidea</taxon>
        <taxon>Hemithyrididae</taxon>
        <taxon>Hemithiris</taxon>
    </lineage>
</organism>
<evidence type="ECO:0000256" key="10">
    <source>
        <dbReference type="SAM" id="MobiDB-lite"/>
    </source>
</evidence>
<dbReference type="SUPFAM" id="SSF47459">
    <property type="entry name" value="HLH, helix-loop-helix DNA-binding domain"/>
    <property type="match status" value="1"/>
</dbReference>
<evidence type="ECO:0000256" key="6">
    <source>
        <dbReference type="ARBA" id="ARBA00023159"/>
    </source>
</evidence>
<dbReference type="Pfam" id="PF00989">
    <property type="entry name" value="PAS"/>
    <property type="match status" value="1"/>
</dbReference>
<dbReference type="Pfam" id="PF08447">
    <property type="entry name" value="PAS_3"/>
    <property type="match status" value="1"/>
</dbReference>
<name>A0AA96HCI7_9BILA</name>